<dbReference type="InterPro" id="IPR049427">
    <property type="entry name" value="Acyl-ACP_TE_C"/>
</dbReference>
<evidence type="ECO:0000256" key="4">
    <source>
        <dbReference type="ARBA" id="ARBA00022528"/>
    </source>
</evidence>
<keyword evidence="4 11" id="KW-0150">Chloroplast</keyword>
<dbReference type="GO" id="GO:0016297">
    <property type="term" value="F:fatty acyl-[ACP] hydrolase activity"/>
    <property type="evidence" value="ECO:0007669"/>
    <property type="project" value="InterPro"/>
</dbReference>
<dbReference type="SUPFAM" id="SSF54637">
    <property type="entry name" value="Thioesterase/thiol ester dehydrase-isomerase"/>
    <property type="match status" value="2"/>
</dbReference>
<comment type="subcellular location">
    <subcellularLocation>
        <location evidence="1 11">Plastid</location>
        <location evidence="1 11">Chloroplast</location>
    </subcellularLocation>
</comment>
<keyword evidence="8" id="KW-0809">Transit peptide</keyword>
<name>A0A9D4UFV2_ADICA</name>
<dbReference type="Pfam" id="PF01643">
    <property type="entry name" value="Acyl-ACP_TE"/>
    <property type="match status" value="1"/>
</dbReference>
<sequence length="498" mass="56183">MSSLARSFLHGSLSRRKGSEEWPALPSDALPSRLAEQCTPARRWYLHSVRSVASEIPKRSSLHTTRINHTSQDLSVEAKISKKRGAAQLQELDRRNVVDERAHLVLPGIPRKDDDNAQLVALLMDRKTWLRDVAVVAVLAAAILAAVAEKEAELQFQSLPPPRKDAVDMGAAGRVGKEVVHQVPIDSIRRGRLVENGFVYRQTFVVRSYEVGFDRAASIGTLANLFQETALNHVGMSDFVGDGMGTTHAMMRHRLIWVVTKMHIQVVNFPVWGDVVEIDSWVSASGKNGMRRDFLVRDYLSGHVRARATSHWAMMNQDTRKLSKMPDDVRGEISPHFLERSVMTDETCSRIQRLDDSAPYMKTGLVPRLHDMDMNQHVNHVKYISWVLESVPQSLLVAYELMGMTLEYRKECSHSDVVCSLTSPDSPLSPCLDDEEAKLQLPFTQKPAAYDVSMPPSIKNPRITSPGPIHYTHLLRLQADSTEILRGRTMWRLKKRYS</sequence>
<dbReference type="GO" id="GO:0000036">
    <property type="term" value="F:acyl carrier activity"/>
    <property type="evidence" value="ECO:0007669"/>
    <property type="project" value="TreeGrafter"/>
</dbReference>
<evidence type="ECO:0000256" key="3">
    <source>
        <dbReference type="ARBA" id="ARBA00022516"/>
    </source>
</evidence>
<proteinExistence type="inferred from homology"/>
<evidence type="ECO:0000256" key="9">
    <source>
        <dbReference type="ARBA" id="ARBA00023098"/>
    </source>
</evidence>
<keyword evidence="15" id="KW-1185">Reference proteome</keyword>
<evidence type="ECO:0000256" key="8">
    <source>
        <dbReference type="ARBA" id="ARBA00022946"/>
    </source>
</evidence>
<dbReference type="Gene3D" id="3.10.129.10">
    <property type="entry name" value="Hotdog Thioesterase"/>
    <property type="match status" value="1"/>
</dbReference>
<dbReference type="Proteomes" id="UP000886520">
    <property type="component" value="Chromosome 17"/>
</dbReference>
<feature type="domain" description="Acyl-ACP thioesterase N-terminal hotdog" evidence="12">
    <location>
        <begin position="198"/>
        <end position="332"/>
    </location>
</feature>
<dbReference type="OrthoDB" id="618395at2759"/>
<dbReference type="EC" id="3.1.2.-" evidence="11"/>
<dbReference type="EMBL" id="JABFUD020000017">
    <property type="protein sequence ID" value="KAI5067161.1"/>
    <property type="molecule type" value="Genomic_DNA"/>
</dbReference>
<dbReference type="PANTHER" id="PTHR31727">
    <property type="entry name" value="OLEOYL-ACYL CARRIER PROTEIN THIOESTERASE 1, CHLOROPLASTIC"/>
    <property type="match status" value="1"/>
</dbReference>
<dbReference type="FunFam" id="3.10.129.10:FF:000014">
    <property type="entry name" value="Acyl-[acyl-carrier-protein] hydrolase"/>
    <property type="match status" value="1"/>
</dbReference>
<evidence type="ECO:0000313" key="14">
    <source>
        <dbReference type="EMBL" id="KAI5067161.1"/>
    </source>
</evidence>
<evidence type="ECO:0000256" key="2">
    <source>
        <dbReference type="ARBA" id="ARBA00006500"/>
    </source>
</evidence>
<feature type="domain" description="Acyl-ACP thioesterase-like C-terminal" evidence="13">
    <location>
        <begin position="362"/>
        <end position="424"/>
    </location>
</feature>
<evidence type="ECO:0000256" key="10">
    <source>
        <dbReference type="ARBA" id="ARBA00023160"/>
    </source>
</evidence>
<dbReference type="InterPro" id="IPR029069">
    <property type="entry name" value="HotDog_dom_sf"/>
</dbReference>
<keyword evidence="7 11" id="KW-0276">Fatty acid metabolism</keyword>
<keyword evidence="9 11" id="KW-0443">Lipid metabolism</keyword>
<evidence type="ECO:0000259" key="12">
    <source>
        <dbReference type="Pfam" id="PF01643"/>
    </source>
</evidence>
<evidence type="ECO:0000256" key="5">
    <source>
        <dbReference type="ARBA" id="ARBA00022640"/>
    </source>
</evidence>
<dbReference type="InterPro" id="IPR002864">
    <property type="entry name" value="Acyl-ACP_thioesterase_NHD"/>
</dbReference>
<organism evidence="14 15">
    <name type="scientific">Adiantum capillus-veneris</name>
    <name type="common">Maidenhair fern</name>
    <dbReference type="NCBI Taxonomy" id="13818"/>
    <lineage>
        <taxon>Eukaryota</taxon>
        <taxon>Viridiplantae</taxon>
        <taxon>Streptophyta</taxon>
        <taxon>Embryophyta</taxon>
        <taxon>Tracheophyta</taxon>
        <taxon>Polypodiopsida</taxon>
        <taxon>Polypodiidae</taxon>
        <taxon>Polypodiales</taxon>
        <taxon>Pteridineae</taxon>
        <taxon>Pteridaceae</taxon>
        <taxon>Vittarioideae</taxon>
        <taxon>Adiantum</taxon>
    </lineage>
</organism>
<evidence type="ECO:0000313" key="15">
    <source>
        <dbReference type="Proteomes" id="UP000886520"/>
    </source>
</evidence>
<dbReference type="GO" id="GO:0009507">
    <property type="term" value="C:chloroplast"/>
    <property type="evidence" value="ECO:0007669"/>
    <property type="project" value="UniProtKB-SubCell"/>
</dbReference>
<keyword evidence="5 11" id="KW-0934">Plastid</keyword>
<dbReference type="InterPro" id="IPR045023">
    <property type="entry name" value="FATA/B"/>
</dbReference>
<comment type="caution">
    <text evidence="14">The sequence shown here is derived from an EMBL/GenBank/DDBJ whole genome shotgun (WGS) entry which is preliminary data.</text>
</comment>
<keyword evidence="6 11" id="KW-0378">Hydrolase</keyword>
<gene>
    <name evidence="14" type="ORF">GOP47_0017689</name>
</gene>
<evidence type="ECO:0000256" key="7">
    <source>
        <dbReference type="ARBA" id="ARBA00022832"/>
    </source>
</evidence>
<dbReference type="Pfam" id="PF20791">
    <property type="entry name" value="Acyl-ACP_TE_C"/>
    <property type="match status" value="1"/>
</dbReference>
<protein>
    <recommendedName>
        <fullName evidence="11">Acyl-[acyl-carrier-protein] hydrolase</fullName>
        <ecNumber evidence="11">3.1.2.-</ecNumber>
    </recommendedName>
</protein>
<comment type="similarity">
    <text evidence="2 11">Belongs to the acyl-ACP thioesterase family.</text>
</comment>
<evidence type="ECO:0000256" key="6">
    <source>
        <dbReference type="ARBA" id="ARBA00022801"/>
    </source>
</evidence>
<dbReference type="CDD" id="cd00586">
    <property type="entry name" value="4HBT"/>
    <property type="match status" value="1"/>
</dbReference>
<keyword evidence="3 11" id="KW-0444">Lipid biosynthesis</keyword>
<dbReference type="PANTHER" id="PTHR31727:SF18">
    <property type="entry name" value="ACYL-[ACYL-CARRIER-PROTEIN] HYDROLASE"/>
    <property type="match status" value="1"/>
</dbReference>
<evidence type="ECO:0000256" key="1">
    <source>
        <dbReference type="ARBA" id="ARBA00004229"/>
    </source>
</evidence>
<dbReference type="AlphaFoldDB" id="A0A9D4UFV2"/>
<evidence type="ECO:0000259" key="13">
    <source>
        <dbReference type="Pfam" id="PF20791"/>
    </source>
</evidence>
<reference evidence="14" key="1">
    <citation type="submission" date="2021-01" db="EMBL/GenBank/DDBJ databases">
        <title>Adiantum capillus-veneris genome.</title>
        <authorList>
            <person name="Fang Y."/>
            <person name="Liao Q."/>
        </authorList>
    </citation>
    <scope>NUCLEOTIDE SEQUENCE</scope>
    <source>
        <strain evidence="14">H3</strain>
        <tissue evidence="14">Leaf</tissue>
    </source>
</reference>
<keyword evidence="10 11" id="KW-0275">Fatty acid biosynthesis</keyword>
<comment type="function">
    <text evidence="11">Plays an essential role in chain termination during de novo fatty acid synthesis.</text>
</comment>
<evidence type="ECO:0000256" key="11">
    <source>
        <dbReference type="RuleBase" id="RU363096"/>
    </source>
</evidence>
<accession>A0A9D4UFV2</accession>